<dbReference type="EMBL" id="QCZG01000016">
    <property type="protein sequence ID" value="PWA11826.1"/>
    <property type="molecule type" value="Genomic_DNA"/>
</dbReference>
<sequence length="158" mass="17838">MSYGFIKEQYKVMLQSIADELIPPFEEMPSASEAEVVTVWAEEVLNLRHDLRQPFFRALRQLKEKESLGSQDSLAYLQENDAEAFNALGLILSGGYLLNPAIRSKLGYPGQVSRVNYDVEDTPDYMCAGLLDPVIKRGPIYRPVYHAATVRKTPTSRL</sequence>
<evidence type="ECO:0008006" key="3">
    <source>
        <dbReference type="Google" id="ProtNLM"/>
    </source>
</evidence>
<proteinExistence type="predicted"/>
<dbReference type="Proteomes" id="UP000245998">
    <property type="component" value="Unassembled WGS sequence"/>
</dbReference>
<accession>A0A2U1K2T6</accession>
<evidence type="ECO:0000313" key="1">
    <source>
        <dbReference type="EMBL" id="PWA11826.1"/>
    </source>
</evidence>
<gene>
    <name evidence="1" type="ORF">DCC39_09310</name>
</gene>
<dbReference type="RefSeq" id="WP_116554618.1">
    <property type="nucleotide sequence ID" value="NZ_QCZG01000016.1"/>
</dbReference>
<dbReference type="AlphaFoldDB" id="A0A2U1K2T6"/>
<keyword evidence="2" id="KW-1185">Reference proteome</keyword>
<comment type="caution">
    <text evidence="1">The sequence shown here is derived from an EMBL/GenBank/DDBJ whole genome shotgun (WGS) entry which is preliminary data.</text>
</comment>
<protein>
    <recommendedName>
        <fullName evidence="3">Gluconate 2-dehydrogenase subunit 3 family protein</fullName>
    </recommendedName>
</protein>
<evidence type="ECO:0000313" key="2">
    <source>
        <dbReference type="Proteomes" id="UP000245998"/>
    </source>
</evidence>
<name>A0A2U1K2T6_9BACI</name>
<dbReference type="OrthoDB" id="8447184at2"/>
<organism evidence="1 2">
    <name type="scientific">Pueribacillus theae</name>
    <dbReference type="NCBI Taxonomy" id="2171751"/>
    <lineage>
        <taxon>Bacteria</taxon>
        <taxon>Bacillati</taxon>
        <taxon>Bacillota</taxon>
        <taxon>Bacilli</taxon>
        <taxon>Bacillales</taxon>
        <taxon>Bacillaceae</taxon>
        <taxon>Pueribacillus</taxon>
    </lineage>
</organism>
<reference evidence="1 2" key="1">
    <citation type="submission" date="2018-04" db="EMBL/GenBank/DDBJ databases">
        <title>Camelliibacillus theae gen. nov., sp. nov., isolated from Pu'er tea.</title>
        <authorList>
            <person name="Niu L."/>
        </authorList>
    </citation>
    <scope>NUCLEOTIDE SEQUENCE [LARGE SCALE GENOMIC DNA]</scope>
    <source>
        <strain evidence="1 2">T8</strain>
    </source>
</reference>